<keyword evidence="6 10" id="KW-0210">Decarboxylase</keyword>
<evidence type="ECO:0000256" key="4">
    <source>
        <dbReference type="ARBA" id="ARBA00022432"/>
    </source>
</evidence>
<feature type="binding site" evidence="10">
    <location>
        <position position="310"/>
    </location>
    <ligand>
        <name>substrate</name>
    </ligand>
</feature>
<feature type="binding site" evidence="10">
    <location>
        <position position="246"/>
    </location>
    <ligand>
        <name>Mn(2+)</name>
        <dbReference type="ChEBI" id="CHEBI:29035"/>
    </ligand>
</feature>
<dbReference type="SUPFAM" id="SSF53795">
    <property type="entry name" value="PEP carboxykinase-like"/>
    <property type="match status" value="1"/>
</dbReference>
<dbReference type="RefSeq" id="WP_245250505.1">
    <property type="nucleotide sequence ID" value="NZ_JAGGKC010000005.1"/>
</dbReference>
<dbReference type="InterPro" id="IPR013035">
    <property type="entry name" value="PEP_carboxykinase_C"/>
</dbReference>
<dbReference type="InterPro" id="IPR015994">
    <property type="entry name" value="PEPCK_ATP_CS"/>
</dbReference>
<dbReference type="Gene3D" id="3.40.449.10">
    <property type="entry name" value="Phosphoenolpyruvate Carboxykinase, domain 1"/>
    <property type="match status" value="1"/>
</dbReference>
<comment type="cofactor">
    <cofactor evidence="10">
        <name>Mn(2+)</name>
        <dbReference type="ChEBI" id="CHEBI:29035"/>
    </cofactor>
    <text evidence="10">Binds 1 Mn(2+) ion per subunit.</text>
</comment>
<comment type="function">
    <text evidence="10">Involved in the gluconeogenesis. Catalyzes the conversion of oxaloacetate (OAA) to phosphoenolpyruvate (PEP) through direct phosphoryl transfer between the nucleoside triphosphate and OAA.</text>
</comment>
<dbReference type="Gene3D" id="3.90.228.20">
    <property type="match status" value="1"/>
</dbReference>
<keyword evidence="7 10" id="KW-0067">ATP-binding</keyword>
<sequence>MGNEDIYSAIGEGRLKVNRSVSRLINDAVRRREGKLTEQGALLVITGKYTGRSPKDRFIVMDETTRDTVAFGKTNLPVSEEVFARVRGKVLEHIKDRDMFLVKSRAGASDKETLKIDVLCENAAQALFATQIFINDKEREGKPDFTVVAVPSLLLSGKEDGLNSEAGILISFKERLVLICGTCYLGEIKKSVFSVMNFLMPGDGILPMHCSANTDESGNTALFFGLSGTGKTTLSADSKRILIGDDEHGWADDGVFNFEGGCYAKTINLDKDKEKEIYQAIRFGSLLENVVVNKNGEPDYTDASLTENTRCTYPIGYIENASASGTGSIPKTILFLTADAFGVLPPISRLSKEGAMYHFMSGYTSKLAGTERGIVNPETTFSALFGEPFMPRRIEEYARLLGEKIEAHETDVYLINTGWTGGAYGTGNRVPLKYTRLMVEAAIEGRLKNVEYEKDHVFNLDIPTAVDGVPKELLHPRRLWKDAKDYDRTSQMLAERFRENFKRFPDADEAIRMAGPISE</sequence>
<evidence type="ECO:0000256" key="9">
    <source>
        <dbReference type="ARBA" id="ARBA00047371"/>
    </source>
</evidence>
<feature type="binding site" evidence="10">
    <location>
        <position position="52"/>
    </location>
    <ligand>
        <name>substrate</name>
    </ligand>
</feature>
<feature type="binding site" evidence="10">
    <location>
        <position position="209"/>
    </location>
    <ligand>
        <name>ATP</name>
        <dbReference type="ChEBI" id="CHEBI:30616"/>
    </ligand>
</feature>
<feature type="binding site" evidence="10">
    <location>
        <position position="274"/>
    </location>
    <ligand>
        <name>ATP</name>
        <dbReference type="ChEBI" id="CHEBI:30616"/>
    </ligand>
</feature>
<proteinExistence type="inferred from homology"/>
<evidence type="ECO:0000256" key="3">
    <source>
        <dbReference type="ARBA" id="ARBA00012363"/>
    </source>
</evidence>
<dbReference type="NCBIfam" id="TIGR00224">
    <property type="entry name" value="pckA"/>
    <property type="match status" value="1"/>
</dbReference>
<dbReference type="InterPro" id="IPR008210">
    <property type="entry name" value="PEP_carboxykinase_N"/>
</dbReference>
<feature type="binding site" evidence="10">
    <location>
        <position position="190"/>
    </location>
    <ligand>
        <name>Mn(2+)</name>
        <dbReference type="ChEBI" id="CHEBI:29035"/>
    </ligand>
</feature>
<dbReference type="Pfam" id="PF01293">
    <property type="entry name" value="PEPCK_ATP"/>
    <property type="match status" value="1"/>
</dbReference>
<dbReference type="EMBL" id="JAGGKC010000005">
    <property type="protein sequence ID" value="MBP1918356.1"/>
    <property type="molecule type" value="Genomic_DNA"/>
</dbReference>
<evidence type="ECO:0000313" key="12">
    <source>
        <dbReference type="Proteomes" id="UP001519271"/>
    </source>
</evidence>
<dbReference type="SUPFAM" id="SSF68923">
    <property type="entry name" value="PEP carboxykinase N-terminal domain"/>
    <property type="match status" value="1"/>
</dbReference>
<evidence type="ECO:0000256" key="1">
    <source>
        <dbReference type="ARBA" id="ARBA00004742"/>
    </source>
</evidence>
<evidence type="ECO:0000256" key="5">
    <source>
        <dbReference type="ARBA" id="ARBA00022741"/>
    </source>
</evidence>
<dbReference type="Gene3D" id="2.170.8.10">
    <property type="entry name" value="Phosphoenolpyruvate Carboxykinase, domain 2"/>
    <property type="match status" value="1"/>
</dbReference>
<dbReference type="PANTHER" id="PTHR30031">
    <property type="entry name" value="PHOSPHOENOLPYRUVATE CARBOXYKINASE ATP"/>
    <property type="match status" value="1"/>
</dbReference>
<feature type="binding site" evidence="10">
    <location>
        <position position="184"/>
    </location>
    <ligand>
        <name>substrate</name>
    </ligand>
</feature>
<keyword evidence="4 10" id="KW-0312">Gluconeogenesis</keyword>
<evidence type="ECO:0000256" key="7">
    <source>
        <dbReference type="ARBA" id="ARBA00022840"/>
    </source>
</evidence>
<keyword evidence="10" id="KW-0464">Manganese</keyword>
<protein>
    <recommendedName>
        <fullName evidence="3 10">Phosphoenolpyruvate carboxykinase (ATP)</fullName>
        <shortName evidence="10">PCK</shortName>
        <shortName evidence="10">PEP carboxykinase</shortName>
        <shortName evidence="10">PEPCK</shortName>
        <ecNumber evidence="3 10">4.1.1.49</ecNumber>
    </recommendedName>
</protein>
<dbReference type="HAMAP" id="MF_00453">
    <property type="entry name" value="PEPCK_ATP"/>
    <property type="match status" value="1"/>
</dbReference>
<dbReference type="InterPro" id="IPR001272">
    <property type="entry name" value="PEP_carboxykinase_ATP"/>
</dbReference>
<keyword evidence="10" id="KW-0963">Cytoplasm</keyword>
<keyword evidence="10" id="KW-0479">Metal-binding</keyword>
<keyword evidence="8 10" id="KW-0456">Lyase</keyword>
<reference evidence="11 12" key="1">
    <citation type="submission" date="2021-03" db="EMBL/GenBank/DDBJ databases">
        <title>Genomic Encyclopedia of Type Strains, Phase IV (KMG-IV): sequencing the most valuable type-strain genomes for metagenomic binning, comparative biology and taxonomic classification.</title>
        <authorList>
            <person name="Goeker M."/>
        </authorList>
    </citation>
    <scope>NUCLEOTIDE SEQUENCE [LARGE SCALE GENOMIC DNA]</scope>
    <source>
        <strain evidence="11 12">DSM 6139</strain>
    </source>
</reference>
<organism evidence="11 12">
    <name type="scientific">Youngiibacter multivorans</name>
    <dbReference type="NCBI Taxonomy" id="937251"/>
    <lineage>
        <taxon>Bacteria</taxon>
        <taxon>Bacillati</taxon>
        <taxon>Bacillota</taxon>
        <taxon>Clostridia</taxon>
        <taxon>Eubacteriales</taxon>
        <taxon>Clostridiaceae</taxon>
        <taxon>Youngiibacter</taxon>
    </lineage>
</organism>
<comment type="catalytic activity">
    <reaction evidence="9 10">
        <text>oxaloacetate + ATP = phosphoenolpyruvate + ADP + CO2</text>
        <dbReference type="Rhea" id="RHEA:18617"/>
        <dbReference type="ChEBI" id="CHEBI:16452"/>
        <dbReference type="ChEBI" id="CHEBI:16526"/>
        <dbReference type="ChEBI" id="CHEBI:30616"/>
        <dbReference type="ChEBI" id="CHEBI:58702"/>
        <dbReference type="ChEBI" id="CHEBI:456216"/>
        <dbReference type="EC" id="4.1.1.49"/>
    </reaction>
</comment>
<evidence type="ECO:0000256" key="6">
    <source>
        <dbReference type="ARBA" id="ARBA00022793"/>
    </source>
</evidence>
<feature type="binding site" evidence="10">
    <location>
        <begin position="429"/>
        <end position="430"/>
    </location>
    <ligand>
        <name>ATP</name>
        <dbReference type="ChEBI" id="CHEBI:30616"/>
    </ligand>
</feature>
<dbReference type="PIRSF" id="PIRSF006294">
    <property type="entry name" value="PEP_crbxkin"/>
    <property type="match status" value="1"/>
</dbReference>
<feature type="binding site" evidence="10">
    <location>
        <position position="209"/>
    </location>
    <ligand>
        <name>Mn(2+)</name>
        <dbReference type="ChEBI" id="CHEBI:29035"/>
    </ligand>
</feature>
<comment type="caution">
    <text evidence="11">The sequence shown here is derived from an EMBL/GenBank/DDBJ whole genome shotgun (WGS) entry which is preliminary data.</text>
</comment>
<dbReference type="NCBIfam" id="NF006821">
    <property type="entry name" value="PRK09344.1-3"/>
    <property type="match status" value="1"/>
</dbReference>
<keyword evidence="5 10" id="KW-0547">Nucleotide-binding</keyword>
<feature type="binding site" evidence="10">
    <location>
        <position position="435"/>
    </location>
    <ligand>
        <name>ATP</name>
        <dbReference type="ChEBI" id="CHEBI:30616"/>
    </ligand>
</feature>
<evidence type="ECO:0000256" key="8">
    <source>
        <dbReference type="ARBA" id="ARBA00023239"/>
    </source>
</evidence>
<dbReference type="EC" id="4.1.1.49" evidence="3 10"/>
<dbReference type="PROSITE" id="PS00532">
    <property type="entry name" value="PEPCK_ATP"/>
    <property type="match status" value="1"/>
</dbReference>
<feature type="binding site" evidence="10">
    <location>
        <begin position="225"/>
        <end position="233"/>
    </location>
    <ligand>
        <name>ATP</name>
        <dbReference type="ChEBI" id="CHEBI:30616"/>
    </ligand>
</feature>
<comment type="pathway">
    <text evidence="1 10">Carbohydrate biosynthesis; gluconeogenesis.</text>
</comment>
<name>A0ABS4G1D4_9CLOT</name>
<dbReference type="NCBIfam" id="NF006820">
    <property type="entry name" value="PRK09344.1-2"/>
    <property type="match status" value="1"/>
</dbReference>
<dbReference type="GO" id="GO:0004612">
    <property type="term" value="F:phosphoenolpyruvate carboxykinase (ATP) activity"/>
    <property type="evidence" value="ECO:0007669"/>
    <property type="project" value="UniProtKB-EC"/>
</dbReference>
<gene>
    <name evidence="10" type="primary">pckA</name>
    <name evidence="11" type="ORF">J2Z34_000828</name>
</gene>
<keyword evidence="12" id="KW-1185">Reference proteome</keyword>
<feature type="binding site" evidence="10">
    <location>
        <position position="190"/>
    </location>
    <ligand>
        <name>ATP</name>
        <dbReference type="ChEBI" id="CHEBI:30616"/>
    </ligand>
</feature>
<evidence type="ECO:0000256" key="10">
    <source>
        <dbReference type="HAMAP-Rule" id="MF_00453"/>
    </source>
</evidence>
<dbReference type="Proteomes" id="UP001519271">
    <property type="component" value="Unassembled WGS sequence"/>
</dbReference>
<comment type="subcellular location">
    <subcellularLocation>
        <location evidence="10">Cytoplasm</location>
    </subcellularLocation>
</comment>
<evidence type="ECO:0000313" key="11">
    <source>
        <dbReference type="EMBL" id="MBP1918356.1"/>
    </source>
</evidence>
<evidence type="ECO:0000256" key="2">
    <source>
        <dbReference type="ARBA" id="ARBA00006052"/>
    </source>
</evidence>
<comment type="similarity">
    <text evidence="2 10">Belongs to the phosphoenolpyruvate carboxykinase (ATP) family.</text>
</comment>
<accession>A0ABS4G1D4</accession>
<dbReference type="PANTHER" id="PTHR30031:SF0">
    <property type="entry name" value="PHOSPHOENOLPYRUVATE CARBOXYKINASE (ATP)"/>
    <property type="match status" value="1"/>
</dbReference>
<feature type="binding site" evidence="10">
    <location>
        <position position="190"/>
    </location>
    <ligand>
        <name>substrate</name>
    </ligand>
</feature>
<feature type="binding site" evidence="10">
    <location>
        <position position="310"/>
    </location>
    <ligand>
        <name>ATP</name>
        <dbReference type="ChEBI" id="CHEBI:30616"/>
    </ligand>
</feature>